<protein>
    <submittedName>
        <fullName evidence="1">Uncharacterized protein</fullName>
    </submittedName>
</protein>
<keyword evidence="2" id="KW-1185">Reference proteome</keyword>
<name>A0AAV4IVB2_9GAST</name>
<evidence type="ECO:0000313" key="1">
    <source>
        <dbReference type="EMBL" id="GFS14055.1"/>
    </source>
</evidence>
<sequence>MTMRNRGVRPPEGNTFAPLSYCSWIHNAPWTSRFPVKGTPLPTGSSKNLEPTTLKLRVNMIVSATIFGHIDIFSLLKAILRHCCSC</sequence>
<evidence type="ECO:0000313" key="2">
    <source>
        <dbReference type="Proteomes" id="UP000762676"/>
    </source>
</evidence>
<reference evidence="1 2" key="1">
    <citation type="journal article" date="2021" name="Elife">
        <title>Chloroplast acquisition without the gene transfer in kleptoplastic sea slugs, Plakobranchus ocellatus.</title>
        <authorList>
            <person name="Maeda T."/>
            <person name="Takahashi S."/>
            <person name="Yoshida T."/>
            <person name="Shimamura S."/>
            <person name="Takaki Y."/>
            <person name="Nagai Y."/>
            <person name="Toyoda A."/>
            <person name="Suzuki Y."/>
            <person name="Arimoto A."/>
            <person name="Ishii H."/>
            <person name="Satoh N."/>
            <person name="Nishiyama T."/>
            <person name="Hasebe M."/>
            <person name="Maruyama T."/>
            <person name="Minagawa J."/>
            <person name="Obokata J."/>
            <person name="Shigenobu S."/>
        </authorList>
    </citation>
    <scope>NUCLEOTIDE SEQUENCE [LARGE SCALE GENOMIC DNA]</scope>
</reference>
<proteinExistence type="predicted"/>
<gene>
    <name evidence="1" type="ORF">ElyMa_004898500</name>
</gene>
<organism evidence="1 2">
    <name type="scientific">Elysia marginata</name>
    <dbReference type="NCBI Taxonomy" id="1093978"/>
    <lineage>
        <taxon>Eukaryota</taxon>
        <taxon>Metazoa</taxon>
        <taxon>Spiralia</taxon>
        <taxon>Lophotrochozoa</taxon>
        <taxon>Mollusca</taxon>
        <taxon>Gastropoda</taxon>
        <taxon>Heterobranchia</taxon>
        <taxon>Euthyneura</taxon>
        <taxon>Panpulmonata</taxon>
        <taxon>Sacoglossa</taxon>
        <taxon>Placobranchoidea</taxon>
        <taxon>Plakobranchidae</taxon>
        <taxon>Elysia</taxon>
    </lineage>
</organism>
<dbReference type="EMBL" id="BMAT01009804">
    <property type="protein sequence ID" value="GFS14055.1"/>
    <property type="molecule type" value="Genomic_DNA"/>
</dbReference>
<accession>A0AAV4IVB2</accession>
<dbReference type="Proteomes" id="UP000762676">
    <property type="component" value="Unassembled WGS sequence"/>
</dbReference>
<dbReference type="AlphaFoldDB" id="A0AAV4IVB2"/>
<comment type="caution">
    <text evidence="1">The sequence shown here is derived from an EMBL/GenBank/DDBJ whole genome shotgun (WGS) entry which is preliminary data.</text>
</comment>